<name>W6MEB2_9GAMM</name>
<dbReference type="STRING" id="1400863.BN873_940003"/>
<comment type="caution">
    <text evidence="1">The sequence shown here is derived from an EMBL/GenBank/DDBJ whole genome shotgun (WGS) entry which is preliminary data.</text>
</comment>
<evidence type="ECO:0000313" key="2">
    <source>
        <dbReference type="Proteomes" id="UP000035760"/>
    </source>
</evidence>
<gene>
    <name evidence="1" type="ORF">BN873_940003</name>
</gene>
<evidence type="ECO:0000313" key="1">
    <source>
        <dbReference type="EMBL" id="CDI04308.1"/>
    </source>
</evidence>
<sequence length="140" mass="14969">MTYATQTHLEDAFGAVEIRQIADRDGSGAADAAAIEAVLTRADAMIDGYLAGRYALPLVAPYPPIIVGTACDLARYWIFDDAAPEEVRKRFEFAMAWLKDVASGKAVLSLPLATAEVAAIGSPEFSAPTRVFDATTLARF</sequence>
<proteinExistence type="predicted"/>
<protein>
    <recommendedName>
        <fullName evidence="3">Mu-like prophage protein gp36</fullName>
    </recommendedName>
</protein>
<organism evidence="1 2">
    <name type="scientific">Candidatus Competibacter denitrificans Run_A_D11</name>
    <dbReference type="NCBI Taxonomy" id="1400863"/>
    <lineage>
        <taxon>Bacteria</taxon>
        <taxon>Pseudomonadati</taxon>
        <taxon>Pseudomonadota</taxon>
        <taxon>Gammaproteobacteria</taxon>
        <taxon>Candidatus Competibacteraceae</taxon>
        <taxon>Candidatus Competibacter</taxon>
    </lineage>
</organism>
<reference evidence="1" key="1">
    <citation type="submission" date="2013-07" db="EMBL/GenBank/DDBJ databases">
        <authorList>
            <person name="McIlroy S."/>
        </authorList>
    </citation>
    <scope>NUCLEOTIDE SEQUENCE [LARGE SCALE GENOMIC DNA]</scope>
    <source>
        <strain evidence="1">Run_A_D11</strain>
    </source>
</reference>
<reference evidence="1" key="2">
    <citation type="submission" date="2014-03" db="EMBL/GenBank/DDBJ databases">
        <title>Candidatus Competibacter-lineage genomes retrieved from metagenomes reveal functional metabolic diversity.</title>
        <authorList>
            <person name="McIlroy S.J."/>
            <person name="Albertsen M."/>
            <person name="Andresen E.K."/>
            <person name="Saunders A.M."/>
            <person name="Kristiansen R."/>
            <person name="Stokholm-Bjerregaard M."/>
            <person name="Nielsen K.L."/>
            <person name="Nielsen P.H."/>
        </authorList>
    </citation>
    <scope>NUCLEOTIDE SEQUENCE</scope>
    <source>
        <strain evidence="1">Run_A_D11</strain>
    </source>
</reference>
<dbReference type="InterPro" id="IPR009752">
    <property type="entry name" value="Phage_Mu_GpJ"/>
</dbReference>
<accession>W6MEB2</accession>
<dbReference type="Proteomes" id="UP000035760">
    <property type="component" value="Unassembled WGS sequence"/>
</dbReference>
<dbReference type="Pfam" id="PF07030">
    <property type="entry name" value="Phage_Mu_Gp36"/>
    <property type="match status" value="1"/>
</dbReference>
<evidence type="ECO:0008006" key="3">
    <source>
        <dbReference type="Google" id="ProtNLM"/>
    </source>
</evidence>
<dbReference type="OrthoDB" id="9812088at2"/>
<dbReference type="AlphaFoldDB" id="W6MEB2"/>
<keyword evidence="2" id="KW-1185">Reference proteome</keyword>
<dbReference type="RefSeq" id="WP_048676434.1">
    <property type="nucleotide sequence ID" value="NZ_CBTJ020000107.1"/>
</dbReference>
<dbReference type="EMBL" id="CBTJ020000107">
    <property type="protein sequence ID" value="CDI04308.1"/>
    <property type="molecule type" value="Genomic_DNA"/>
</dbReference>